<evidence type="ECO:0000256" key="10">
    <source>
        <dbReference type="ARBA" id="ARBA00022917"/>
    </source>
</evidence>
<dbReference type="Proteomes" id="UP000516314">
    <property type="component" value="Chromosome 1"/>
</dbReference>
<dbReference type="CDD" id="cd16266">
    <property type="entry name" value="IF2_aeIF5B_IV"/>
    <property type="match status" value="1"/>
</dbReference>
<feature type="region of interest" description="Disordered" evidence="13">
    <location>
        <begin position="73"/>
        <end position="186"/>
    </location>
</feature>
<feature type="region of interest" description="Disordered" evidence="13">
    <location>
        <begin position="1"/>
        <end position="20"/>
    </location>
</feature>
<dbReference type="AlphaFoldDB" id="A0A7G2DV21"/>
<dbReference type="EMBL" id="LR881466">
    <property type="protein sequence ID" value="CAD5313337.1"/>
    <property type="molecule type" value="Genomic_DNA"/>
</dbReference>
<dbReference type="InterPro" id="IPR009000">
    <property type="entry name" value="Transl_B-barrel_sf"/>
</dbReference>
<keyword evidence="7" id="KW-0479">Metal-binding</keyword>
<dbReference type="Pfam" id="PF00009">
    <property type="entry name" value="GTP_EFTU"/>
    <property type="match status" value="1"/>
</dbReference>
<feature type="compositionally biased region" description="Acidic residues" evidence="13">
    <location>
        <begin position="75"/>
        <end position="87"/>
    </location>
</feature>
<dbReference type="Gene3D" id="3.40.50.300">
    <property type="entry name" value="P-loop containing nucleotide triphosphate hydrolases"/>
    <property type="match status" value="1"/>
</dbReference>
<keyword evidence="5" id="KW-0963">Cytoplasm</keyword>
<name>A0A7G2DV21_ARATH</name>
<dbReference type="InterPro" id="IPR015760">
    <property type="entry name" value="TIF_IF2"/>
</dbReference>
<evidence type="ECO:0000256" key="4">
    <source>
        <dbReference type="ARBA" id="ARBA00013824"/>
    </source>
</evidence>
<dbReference type="GO" id="GO:0005525">
    <property type="term" value="F:GTP binding"/>
    <property type="evidence" value="ECO:0007669"/>
    <property type="project" value="UniProtKB-KW"/>
</dbReference>
<dbReference type="GO" id="GO:0003924">
    <property type="term" value="F:GTPase activity"/>
    <property type="evidence" value="ECO:0007669"/>
    <property type="project" value="InterPro"/>
</dbReference>
<dbReference type="InterPro" id="IPR005225">
    <property type="entry name" value="Small_GTP-bd"/>
</dbReference>
<dbReference type="PANTHER" id="PTHR43381">
    <property type="entry name" value="TRANSLATION INITIATION FACTOR IF-2-RELATED"/>
    <property type="match status" value="1"/>
</dbReference>
<dbReference type="InterPro" id="IPR036925">
    <property type="entry name" value="TIF_IF2_dom3_sf"/>
</dbReference>
<dbReference type="Gene3D" id="3.40.50.10050">
    <property type="entry name" value="Translation initiation factor IF- 2, domain 3"/>
    <property type="match status" value="1"/>
</dbReference>
<dbReference type="NCBIfam" id="NF003078">
    <property type="entry name" value="PRK04004.1"/>
    <property type="match status" value="1"/>
</dbReference>
<dbReference type="InterPro" id="IPR029459">
    <property type="entry name" value="EFTU-type"/>
</dbReference>
<sequence length="1087" mass="120937">MDPRNSSAWGGDDGLPLVSSMGGVESKNRWCVIEDDGSIGTMLCEKPKAEEIDFSAGKKKLKLKKGGSVSFALLDVEDDKEEAEDGDDKNPSIRSDEVVGETSKSKKKKKDKSGKLGEREEDDDVDKILAQHGITTTVSPGTKVEITLAQPEQVASADGAGDKDGEEKTVESATAKKKKKKKKANASLAISFVEAKEDKQEKKDLKVKVAEKKVPKHVRKIQETLARRKDAEERKKKEEEERLRKEEEERRIEEEQEREAEEIRQKRKIRKMEKKQEGLILTAKQKREAAKNEAFRKRVLTDAGSLLVADKNGDSSKRPIYGNKNKSACKKANDPASVQAKGDVETKENHAADEPCTLPDLVSVEDRRVGIFESVDTEETHESVDVSKENGDEEDVWDAKTNFTIKGDSDEEEEKPQPVFKKDLKDTASKAHDSVPGADKPTVKPGGSGKPKTAAKKAMPKVDDATRPKDTSKKDEGLGLNELAKKVEENLRSPICCIMGHVDSGKTKLLDCIRGTNVQEGEAGGITQQIGATYFPAENIRERTKELQAKAKLKVPGLLVIDTPGHESFTNLRSRGSNLCDLAILVVDIMRGLEPQTIESLHLLRRRNVKFIVALNKVDRLYGWKKSKNAPIMKTMMQQTRDVVNEFKMRLERVQNQFQEQGLNSMLYYKNREMGETISIVPASAISGEGIPDLLLFLVQWAQKTMVEKLTYVDKVQCTVIEVKVIEGHGITVDVVLVNGVLREGDQIVVCGSQGPIVTTIRSLLTPYPMNEMRVTGTYMLHREVKAAQGIKIAAQGLEHAIAGTALHVIGPNEDMEEAKKNAMEDIESVMNRIDKSGEGVYVQASTLGSLEALLEFLKSSDVKVPVSGIGIGPVHKKDIMKAGVILEKKKEFATILAFDVKISTEARELADKMGVKIFCDDTIYLLFDKFKSYIEGIKEEKKKETACEAVFPCILQILPNHIYNQRDPIILGVKVNDGILKVGTPICIVKRIENVRVFMDIGRVVSIKNNNMPVDSAKKGQEVAIKIIASNPEEQKMFGRHFGIDDRLISHISSRSVDVIRTNYWNELSNDEKNLVLRLKRIFKIQ</sequence>
<dbReference type="FunFam" id="2.40.30.10:FF:000026">
    <property type="entry name" value="Eukaryotic translation initiation factor 5B"/>
    <property type="match status" value="1"/>
</dbReference>
<feature type="region of interest" description="Disordered" evidence="13">
    <location>
        <begin position="309"/>
        <end position="477"/>
    </location>
</feature>
<dbReference type="InterPro" id="IPR000795">
    <property type="entry name" value="T_Tr_GTP-bd_dom"/>
</dbReference>
<evidence type="ECO:0000256" key="6">
    <source>
        <dbReference type="ARBA" id="ARBA00022540"/>
    </source>
</evidence>
<dbReference type="Gene3D" id="2.40.30.10">
    <property type="entry name" value="Translation factors"/>
    <property type="match status" value="2"/>
</dbReference>
<accession>A0A7G2DV21</accession>
<feature type="compositionally biased region" description="Basic and acidic residues" evidence="13">
    <location>
        <begin position="378"/>
        <end position="390"/>
    </location>
</feature>
<dbReference type="Pfam" id="PF11987">
    <property type="entry name" value="IF-2"/>
    <property type="match status" value="1"/>
</dbReference>
<evidence type="ECO:0000256" key="2">
    <source>
        <dbReference type="ARBA" id="ARBA00007733"/>
    </source>
</evidence>
<keyword evidence="11" id="KW-0342">GTP-binding</keyword>
<evidence type="ECO:0000256" key="13">
    <source>
        <dbReference type="SAM" id="MobiDB-lite"/>
    </source>
</evidence>
<dbReference type="FunFam" id="3.40.50.10050:FF:000002">
    <property type="entry name" value="Eukaryotic translation initiation factor 5B"/>
    <property type="match status" value="1"/>
</dbReference>
<evidence type="ECO:0000256" key="8">
    <source>
        <dbReference type="ARBA" id="ARBA00022741"/>
    </source>
</evidence>
<dbReference type="NCBIfam" id="TIGR00231">
    <property type="entry name" value="small_GTP"/>
    <property type="match status" value="1"/>
</dbReference>
<dbReference type="FunFam" id="2.40.30.10:FF:000013">
    <property type="entry name" value="eukaryotic translation initiation factor 5B"/>
    <property type="match status" value="1"/>
</dbReference>
<evidence type="ECO:0000259" key="14">
    <source>
        <dbReference type="PROSITE" id="PS51722"/>
    </source>
</evidence>
<keyword evidence="9" id="KW-0378">Hydrolase</keyword>
<feature type="domain" description="Tr-type G" evidence="14">
    <location>
        <begin position="491"/>
        <end position="707"/>
    </location>
</feature>
<feature type="compositionally biased region" description="Basic and acidic residues" evidence="13">
    <location>
        <begin position="420"/>
        <end position="433"/>
    </location>
</feature>
<dbReference type="FunFam" id="3.40.50.300:FF:000112">
    <property type="entry name" value="Eukaryotic translation initiation factor 5B"/>
    <property type="match status" value="1"/>
</dbReference>
<organism evidence="15 16">
    <name type="scientific">Arabidopsis thaliana</name>
    <name type="common">Mouse-ear cress</name>
    <dbReference type="NCBI Taxonomy" id="3702"/>
    <lineage>
        <taxon>Eukaryota</taxon>
        <taxon>Viridiplantae</taxon>
        <taxon>Streptophyta</taxon>
        <taxon>Embryophyta</taxon>
        <taxon>Tracheophyta</taxon>
        <taxon>Spermatophyta</taxon>
        <taxon>Magnoliopsida</taxon>
        <taxon>eudicotyledons</taxon>
        <taxon>Gunneridae</taxon>
        <taxon>Pentapetalae</taxon>
        <taxon>rosids</taxon>
        <taxon>malvids</taxon>
        <taxon>Brassicales</taxon>
        <taxon>Brassicaceae</taxon>
        <taxon>Camelineae</taxon>
        <taxon>Arabidopsis</taxon>
    </lineage>
</organism>
<evidence type="ECO:0000256" key="3">
    <source>
        <dbReference type="ARBA" id="ARBA00011986"/>
    </source>
</evidence>
<dbReference type="SUPFAM" id="SSF50447">
    <property type="entry name" value="Translation proteins"/>
    <property type="match status" value="1"/>
</dbReference>
<dbReference type="SUPFAM" id="SSF52156">
    <property type="entry name" value="Initiation factor IF2/eIF5b, domain 3"/>
    <property type="match status" value="1"/>
</dbReference>
<dbReference type="GO" id="GO:0005737">
    <property type="term" value="C:cytoplasm"/>
    <property type="evidence" value="ECO:0007669"/>
    <property type="project" value="UniProtKB-SubCell"/>
</dbReference>
<evidence type="ECO:0000256" key="11">
    <source>
        <dbReference type="ARBA" id="ARBA00023134"/>
    </source>
</evidence>
<evidence type="ECO:0000256" key="12">
    <source>
        <dbReference type="ARBA" id="ARBA00032478"/>
    </source>
</evidence>
<gene>
    <name evidence="15" type="ORF">AT9943_LOCUS1839</name>
</gene>
<comment type="similarity">
    <text evidence="2">Belongs to the TRAFAC class translation factor GTPase superfamily. Classic translation factor GTPase family. IF-2 subfamily.</text>
</comment>
<dbReference type="CDD" id="cd03703">
    <property type="entry name" value="aeIF5B_II"/>
    <property type="match status" value="1"/>
</dbReference>
<keyword evidence="8" id="KW-0547">Nucleotide-binding</keyword>
<evidence type="ECO:0000313" key="15">
    <source>
        <dbReference type="EMBL" id="CAD5313337.1"/>
    </source>
</evidence>
<dbReference type="InterPro" id="IPR023115">
    <property type="entry name" value="TIF_IF2_dom3"/>
</dbReference>
<feature type="compositionally biased region" description="Basic and acidic residues" evidence="13">
    <location>
        <begin position="160"/>
        <end position="170"/>
    </location>
</feature>
<protein>
    <recommendedName>
        <fullName evidence="4">Eukaryotic translation initiation factor 5B</fullName>
        <ecNumber evidence="3">3.6.5.3</ecNumber>
    </recommendedName>
    <alternativeName>
        <fullName evidence="12">Translation initiation factor IF-2</fullName>
    </alternativeName>
</protein>
<dbReference type="InterPro" id="IPR027417">
    <property type="entry name" value="P-loop_NTPase"/>
</dbReference>
<feature type="compositionally biased region" description="Basic residues" evidence="13">
    <location>
        <begin position="175"/>
        <end position="184"/>
    </location>
</feature>
<dbReference type="EC" id="3.6.5.3" evidence="3"/>
<dbReference type="GO" id="GO:0003743">
    <property type="term" value="F:translation initiation factor activity"/>
    <property type="evidence" value="ECO:0007669"/>
    <property type="project" value="UniProtKB-KW"/>
</dbReference>
<feature type="compositionally biased region" description="Basic and acidic residues" evidence="13">
    <location>
        <begin position="460"/>
        <end position="477"/>
    </location>
</feature>
<dbReference type="Pfam" id="PF14578">
    <property type="entry name" value="GTP_EFTU_D4"/>
    <property type="match status" value="1"/>
</dbReference>
<proteinExistence type="inferred from homology"/>
<dbReference type="PROSITE" id="PS51722">
    <property type="entry name" value="G_TR_2"/>
    <property type="match status" value="1"/>
</dbReference>
<comment type="subcellular location">
    <subcellularLocation>
        <location evidence="1">Cytoplasm</location>
    </subcellularLocation>
</comment>
<evidence type="ECO:0000256" key="9">
    <source>
        <dbReference type="ARBA" id="ARBA00022801"/>
    </source>
</evidence>
<evidence type="ECO:0000256" key="1">
    <source>
        <dbReference type="ARBA" id="ARBA00004496"/>
    </source>
</evidence>
<evidence type="ECO:0000256" key="5">
    <source>
        <dbReference type="ARBA" id="ARBA00022490"/>
    </source>
</evidence>
<keyword evidence="6" id="KW-0396">Initiation factor</keyword>
<dbReference type="GO" id="GO:0046872">
    <property type="term" value="F:metal ion binding"/>
    <property type="evidence" value="ECO:0007669"/>
    <property type="project" value="UniProtKB-KW"/>
</dbReference>
<evidence type="ECO:0000313" key="16">
    <source>
        <dbReference type="Proteomes" id="UP000516314"/>
    </source>
</evidence>
<evidence type="ECO:0000256" key="7">
    <source>
        <dbReference type="ARBA" id="ARBA00022723"/>
    </source>
</evidence>
<keyword evidence="10" id="KW-0648">Protein biosynthesis</keyword>
<dbReference type="PRINTS" id="PR00315">
    <property type="entry name" value="ELONGATNFCT"/>
</dbReference>
<feature type="region of interest" description="Disordered" evidence="13">
    <location>
        <begin position="220"/>
        <end position="266"/>
    </location>
</feature>
<dbReference type="SUPFAM" id="SSF52540">
    <property type="entry name" value="P-loop containing nucleoside triphosphate hydrolases"/>
    <property type="match status" value="1"/>
</dbReference>
<reference evidence="15 16" key="1">
    <citation type="submission" date="2020-09" db="EMBL/GenBank/DDBJ databases">
        <authorList>
            <person name="Ashkenazy H."/>
        </authorList>
    </citation>
    <scope>NUCLEOTIDE SEQUENCE [LARGE SCALE GENOMIC DNA]</scope>
    <source>
        <strain evidence="16">cv. Cdm-0</strain>
    </source>
</reference>
<feature type="compositionally biased region" description="Basic and acidic residues" evidence="13">
    <location>
        <begin position="220"/>
        <end position="253"/>
    </location>
</feature>
<feature type="compositionally biased region" description="Basic and acidic residues" evidence="13">
    <location>
        <begin position="88"/>
        <end position="97"/>
    </location>
</feature>
<dbReference type="PANTHER" id="PTHR43381:SF4">
    <property type="entry name" value="EUKARYOTIC TRANSLATION INITIATION FACTOR 5B"/>
    <property type="match status" value="1"/>
</dbReference>
<dbReference type="CDD" id="cd01887">
    <property type="entry name" value="IF2_eIF5B"/>
    <property type="match status" value="1"/>
</dbReference>
<feature type="compositionally biased region" description="Basic and acidic residues" evidence="13">
    <location>
        <begin position="342"/>
        <end position="353"/>
    </location>
</feature>